<dbReference type="NCBIfam" id="TIGR00377">
    <property type="entry name" value="ant_ant_sig"/>
    <property type="match status" value="1"/>
</dbReference>
<protein>
    <recommendedName>
        <fullName evidence="2">Anti-sigma factor antagonist</fullName>
    </recommendedName>
</protein>
<organism evidence="4 5">
    <name type="scientific">Streptomyces carminius</name>
    <dbReference type="NCBI Taxonomy" id="2665496"/>
    <lineage>
        <taxon>Bacteria</taxon>
        <taxon>Bacillati</taxon>
        <taxon>Actinomycetota</taxon>
        <taxon>Actinomycetes</taxon>
        <taxon>Kitasatosporales</taxon>
        <taxon>Streptomycetaceae</taxon>
        <taxon>Streptomyces</taxon>
    </lineage>
</organism>
<dbReference type="RefSeq" id="WP_100200670.1">
    <property type="nucleotide sequence ID" value="NZ_PGGW01000011.1"/>
</dbReference>
<dbReference type="SUPFAM" id="SSF52091">
    <property type="entry name" value="SpoIIaa-like"/>
    <property type="match status" value="1"/>
</dbReference>
<reference evidence="4 5" key="1">
    <citation type="submission" date="2017-11" db="EMBL/GenBank/DDBJ databases">
        <title>Streptomyces carmine sp. nov., a novel actinomycete isolated from Sophora alopecuroides in Xinjiang, China.</title>
        <authorList>
            <person name="Wang Y."/>
            <person name="Luo X."/>
            <person name="Wan C."/>
            <person name="Zhang L."/>
        </authorList>
    </citation>
    <scope>NUCLEOTIDE SEQUENCE [LARGE SCALE GENOMIC DNA]</scope>
    <source>
        <strain evidence="4 5">TRM SA0054</strain>
    </source>
</reference>
<accession>A0A2M8M602</accession>
<evidence type="ECO:0000259" key="3">
    <source>
        <dbReference type="PROSITE" id="PS50801"/>
    </source>
</evidence>
<gene>
    <name evidence="4" type="ORF">CUT44_03770</name>
</gene>
<name>A0A2M8M602_9ACTN</name>
<proteinExistence type="inferred from homology"/>
<evidence type="ECO:0000313" key="5">
    <source>
        <dbReference type="Proteomes" id="UP000230407"/>
    </source>
</evidence>
<dbReference type="CDD" id="cd07043">
    <property type="entry name" value="STAS_anti-anti-sigma_factors"/>
    <property type="match status" value="1"/>
</dbReference>
<evidence type="ECO:0000256" key="1">
    <source>
        <dbReference type="ARBA" id="ARBA00009013"/>
    </source>
</evidence>
<dbReference type="InterPro" id="IPR003658">
    <property type="entry name" value="Anti-sigma_ant"/>
</dbReference>
<comment type="similarity">
    <text evidence="1 2">Belongs to the anti-sigma-factor antagonist family.</text>
</comment>
<feature type="domain" description="STAS" evidence="3">
    <location>
        <begin position="18"/>
        <end position="115"/>
    </location>
</feature>
<dbReference type="PANTHER" id="PTHR33495:SF2">
    <property type="entry name" value="ANTI-SIGMA FACTOR ANTAGONIST TM_1081-RELATED"/>
    <property type="match status" value="1"/>
</dbReference>
<dbReference type="AlphaFoldDB" id="A0A2M8M602"/>
<dbReference type="InterPro" id="IPR002645">
    <property type="entry name" value="STAS_dom"/>
</dbReference>
<dbReference type="Proteomes" id="UP000230407">
    <property type="component" value="Unassembled WGS sequence"/>
</dbReference>
<dbReference type="InterPro" id="IPR036513">
    <property type="entry name" value="STAS_dom_sf"/>
</dbReference>
<dbReference type="EMBL" id="PGGW01000011">
    <property type="protein sequence ID" value="PJE99629.1"/>
    <property type="molecule type" value="Genomic_DNA"/>
</dbReference>
<dbReference type="PROSITE" id="PS50801">
    <property type="entry name" value="STAS"/>
    <property type="match status" value="1"/>
</dbReference>
<dbReference type="GO" id="GO:0043856">
    <property type="term" value="F:anti-sigma factor antagonist activity"/>
    <property type="evidence" value="ECO:0007669"/>
    <property type="project" value="InterPro"/>
</dbReference>
<keyword evidence="5" id="KW-1185">Reference proteome</keyword>
<evidence type="ECO:0000256" key="2">
    <source>
        <dbReference type="RuleBase" id="RU003749"/>
    </source>
</evidence>
<comment type="caution">
    <text evidence="4">The sequence shown here is derived from an EMBL/GenBank/DDBJ whole genome shotgun (WGS) entry which is preliminary data.</text>
</comment>
<dbReference type="Pfam" id="PF01740">
    <property type="entry name" value="STAS"/>
    <property type="match status" value="1"/>
</dbReference>
<dbReference type="Gene3D" id="3.30.750.24">
    <property type="entry name" value="STAS domain"/>
    <property type="match status" value="1"/>
</dbReference>
<evidence type="ECO:0000313" key="4">
    <source>
        <dbReference type="EMBL" id="PJE99629.1"/>
    </source>
</evidence>
<sequence>MSDEPQLAVEHVGDTGTVVAVTGEIDYHSSPVLRTGVGELIAEGHHHLVLDMSGVSFCDSSGLSTLVGLWHRARAAGGSLTLAAVSDRLARLLRMTGLDQILVVDAGTEEALARLRGGGGGGGGSGGGSDI</sequence>
<dbReference type="PANTHER" id="PTHR33495">
    <property type="entry name" value="ANTI-SIGMA FACTOR ANTAGONIST TM_1081-RELATED-RELATED"/>
    <property type="match status" value="1"/>
</dbReference>